<dbReference type="GO" id="GO:0009318">
    <property type="term" value="C:exodeoxyribonuclease VII complex"/>
    <property type="evidence" value="ECO:0007669"/>
    <property type="project" value="UniProtKB-UniRule"/>
</dbReference>
<dbReference type="Pfam" id="PF13742">
    <property type="entry name" value="tRNA_anti_2"/>
    <property type="match status" value="1"/>
</dbReference>
<evidence type="ECO:0000256" key="5">
    <source>
        <dbReference type="HAMAP-Rule" id="MF_00378"/>
    </source>
</evidence>
<evidence type="ECO:0000259" key="8">
    <source>
        <dbReference type="Pfam" id="PF02601"/>
    </source>
</evidence>
<reference evidence="10 11" key="1">
    <citation type="submission" date="2019-06" db="EMBL/GenBank/DDBJ databases">
        <title>Sorghum-associated microbial communities from plants grown in Nebraska, USA.</title>
        <authorList>
            <person name="Schachtman D."/>
        </authorList>
    </citation>
    <scope>NUCLEOTIDE SEQUENCE [LARGE SCALE GENOMIC DNA]</scope>
    <source>
        <strain evidence="10 11">T529</strain>
    </source>
</reference>
<dbReference type="InterPro" id="IPR020579">
    <property type="entry name" value="Exonuc_VII_lsu_C"/>
</dbReference>
<dbReference type="GO" id="GO:0006308">
    <property type="term" value="P:DNA catabolic process"/>
    <property type="evidence" value="ECO:0007669"/>
    <property type="project" value="UniProtKB-UniRule"/>
</dbReference>
<evidence type="ECO:0000256" key="7">
    <source>
        <dbReference type="SAM" id="MobiDB-lite"/>
    </source>
</evidence>
<evidence type="ECO:0000256" key="6">
    <source>
        <dbReference type="RuleBase" id="RU004355"/>
    </source>
</evidence>
<keyword evidence="2 5" id="KW-0540">Nuclease</keyword>
<gene>
    <name evidence="5" type="primary">xseA</name>
    <name evidence="10" type="ORF">FB547_111118</name>
</gene>
<feature type="domain" description="OB-fold nucleic acid binding" evidence="9">
    <location>
        <begin position="44"/>
        <end position="135"/>
    </location>
</feature>
<evidence type="ECO:0000259" key="9">
    <source>
        <dbReference type="Pfam" id="PF13742"/>
    </source>
</evidence>
<comment type="subunit">
    <text evidence="5">Heterooligomer composed of large and small subunits.</text>
</comment>
<comment type="subcellular location">
    <subcellularLocation>
        <location evidence="5 6">Cytoplasm</location>
    </subcellularLocation>
</comment>
<dbReference type="CDD" id="cd04489">
    <property type="entry name" value="ExoVII_LU_OBF"/>
    <property type="match status" value="1"/>
</dbReference>
<evidence type="ECO:0000313" key="11">
    <source>
        <dbReference type="Proteomes" id="UP000319722"/>
    </source>
</evidence>
<dbReference type="GO" id="GO:0008855">
    <property type="term" value="F:exodeoxyribonuclease VII activity"/>
    <property type="evidence" value="ECO:0007669"/>
    <property type="project" value="UniProtKB-UniRule"/>
</dbReference>
<keyword evidence="3 5" id="KW-0378">Hydrolase</keyword>
<dbReference type="AlphaFoldDB" id="A0A561BD86"/>
<dbReference type="Pfam" id="PF02601">
    <property type="entry name" value="Exonuc_VII_L"/>
    <property type="match status" value="1"/>
</dbReference>
<dbReference type="PANTHER" id="PTHR30008:SF0">
    <property type="entry name" value="EXODEOXYRIBONUCLEASE 7 LARGE SUBUNIT"/>
    <property type="match status" value="1"/>
</dbReference>
<evidence type="ECO:0000256" key="4">
    <source>
        <dbReference type="ARBA" id="ARBA00022839"/>
    </source>
</evidence>
<comment type="function">
    <text evidence="5">Bidirectionally degrades single-stranded DNA into large acid-insoluble oligonucleotides, which are then degraded further into small acid-soluble oligonucleotides.</text>
</comment>
<proteinExistence type="inferred from homology"/>
<organism evidence="10 11">
    <name type="scientific">Variovorax beijingensis</name>
    <dbReference type="NCBI Taxonomy" id="2496117"/>
    <lineage>
        <taxon>Bacteria</taxon>
        <taxon>Pseudomonadati</taxon>
        <taxon>Pseudomonadota</taxon>
        <taxon>Betaproteobacteria</taxon>
        <taxon>Burkholderiales</taxon>
        <taxon>Comamonadaceae</taxon>
        <taxon>Variovorax</taxon>
    </lineage>
</organism>
<dbReference type="InterPro" id="IPR003753">
    <property type="entry name" value="Exonuc_VII_L"/>
</dbReference>
<dbReference type="Proteomes" id="UP000319722">
    <property type="component" value="Unassembled WGS sequence"/>
</dbReference>
<feature type="region of interest" description="Disordered" evidence="7">
    <location>
        <begin position="14"/>
        <end position="35"/>
    </location>
</feature>
<dbReference type="PANTHER" id="PTHR30008">
    <property type="entry name" value="EXODEOXYRIBONUCLEASE 7 LARGE SUBUNIT"/>
    <property type="match status" value="1"/>
</dbReference>
<evidence type="ECO:0000256" key="2">
    <source>
        <dbReference type="ARBA" id="ARBA00022722"/>
    </source>
</evidence>
<evidence type="ECO:0000313" key="10">
    <source>
        <dbReference type="EMBL" id="TWD76768.1"/>
    </source>
</evidence>
<comment type="similarity">
    <text evidence="5 6">Belongs to the XseA family.</text>
</comment>
<dbReference type="EC" id="3.1.11.6" evidence="5"/>
<evidence type="ECO:0000256" key="1">
    <source>
        <dbReference type="ARBA" id="ARBA00022490"/>
    </source>
</evidence>
<accession>A0A561BD86</accession>
<dbReference type="GO" id="GO:0005737">
    <property type="term" value="C:cytoplasm"/>
    <property type="evidence" value="ECO:0007669"/>
    <property type="project" value="UniProtKB-SubCell"/>
</dbReference>
<feature type="domain" description="Exonuclease VII large subunit C-terminal" evidence="8">
    <location>
        <begin position="159"/>
        <end position="449"/>
    </location>
</feature>
<dbReference type="NCBIfam" id="TIGR00237">
    <property type="entry name" value="xseA"/>
    <property type="match status" value="1"/>
</dbReference>
<protein>
    <recommendedName>
        <fullName evidence="5">Exodeoxyribonuclease 7 large subunit</fullName>
        <ecNumber evidence="5">3.1.11.6</ecNumber>
    </recommendedName>
    <alternativeName>
        <fullName evidence="5">Exodeoxyribonuclease VII large subunit</fullName>
        <shortName evidence="5">Exonuclease VII large subunit</shortName>
    </alternativeName>
</protein>
<sequence>MHLFRIEAAAPRSGNPLWKSGRRPGGRPVNLRDANPTPGPRIWAVGALCRAVADALDARFNPVAVRGEISGFSRASSGHCYFALKDSSGQLRCAMFRRAAGLLDFSPRDGDQVEVRGRLAVYEPRGDLQLVVESLQRAGQGALFEQFLQRKARLEAEGLFDPERKRALPVMPRAVGLVTSLGAAALHDVVTALRRRVPHIPVVLAPAAVQGANAPAELVRALQSLYTLEPAVDVILLVRGGGSIEDLWAFNDETLARTIVQSPVPLICGVGHETDFTIADFCADLRAPTPTAAAELVSAPQAMWLGAIDLLNDRLDSALGARLDILGQRLDQAAARLGRPSGLVARQQLRLAHHSQRLRYALLSRAERLAQVPRTIASDFPLKLERAMAQRRERLERAALRLRLLDPALVLQRGYTWLTDPEGRAIVSAKKLSPGDAVVARLADGSVDLTVTPGKTGTRPTPGA</sequence>
<evidence type="ECO:0000256" key="3">
    <source>
        <dbReference type="ARBA" id="ARBA00022801"/>
    </source>
</evidence>
<dbReference type="GO" id="GO:0003676">
    <property type="term" value="F:nucleic acid binding"/>
    <property type="evidence" value="ECO:0007669"/>
    <property type="project" value="InterPro"/>
</dbReference>
<comment type="catalytic activity">
    <reaction evidence="5 6">
        <text>Exonucleolytic cleavage in either 5'- to 3'- or 3'- to 5'-direction to yield nucleoside 5'-phosphates.</text>
        <dbReference type="EC" id="3.1.11.6"/>
    </reaction>
</comment>
<comment type="caution">
    <text evidence="10">The sequence shown here is derived from an EMBL/GenBank/DDBJ whole genome shotgun (WGS) entry which is preliminary data.</text>
</comment>
<name>A0A561BD86_9BURK</name>
<dbReference type="EMBL" id="VIVL01000011">
    <property type="protein sequence ID" value="TWD76768.1"/>
    <property type="molecule type" value="Genomic_DNA"/>
</dbReference>
<dbReference type="InterPro" id="IPR025824">
    <property type="entry name" value="OB-fold_nuc-bd_dom"/>
</dbReference>
<dbReference type="HAMAP" id="MF_00378">
    <property type="entry name" value="Exonuc_7_L"/>
    <property type="match status" value="1"/>
</dbReference>
<keyword evidence="4 5" id="KW-0269">Exonuclease</keyword>
<keyword evidence="1 5" id="KW-0963">Cytoplasm</keyword>